<organism evidence="1 2">
    <name type="scientific">Sphenostylis stenocarpa</name>
    <dbReference type="NCBI Taxonomy" id="92480"/>
    <lineage>
        <taxon>Eukaryota</taxon>
        <taxon>Viridiplantae</taxon>
        <taxon>Streptophyta</taxon>
        <taxon>Embryophyta</taxon>
        <taxon>Tracheophyta</taxon>
        <taxon>Spermatophyta</taxon>
        <taxon>Magnoliopsida</taxon>
        <taxon>eudicotyledons</taxon>
        <taxon>Gunneridae</taxon>
        <taxon>Pentapetalae</taxon>
        <taxon>rosids</taxon>
        <taxon>fabids</taxon>
        <taxon>Fabales</taxon>
        <taxon>Fabaceae</taxon>
        <taxon>Papilionoideae</taxon>
        <taxon>50 kb inversion clade</taxon>
        <taxon>NPAAA clade</taxon>
        <taxon>indigoferoid/millettioid clade</taxon>
        <taxon>Phaseoleae</taxon>
        <taxon>Sphenostylis</taxon>
    </lineage>
</organism>
<dbReference type="Gramene" id="rna-AYBTSS11_LOCUS2003">
    <property type="protein sequence ID" value="CAJ1854444.1"/>
    <property type="gene ID" value="gene-AYBTSS11_LOCUS2003"/>
</dbReference>
<name>A0AA86RXQ5_9FABA</name>
<dbReference type="AlphaFoldDB" id="A0AA86RXQ5"/>
<protein>
    <submittedName>
        <fullName evidence="1">Uncharacterized protein</fullName>
    </submittedName>
</protein>
<reference evidence="1" key="1">
    <citation type="submission" date="2023-10" db="EMBL/GenBank/DDBJ databases">
        <authorList>
            <person name="Domelevo Entfellner J.-B."/>
        </authorList>
    </citation>
    <scope>NUCLEOTIDE SEQUENCE</scope>
</reference>
<keyword evidence="2" id="KW-1185">Reference proteome</keyword>
<sequence>MKEREERASGLSNDELLRETEALLAVFEGIGGIPDTTTLEGNRLVIEISTSVEEDVVVALGEVFVRVNEFRERLGCLSFGEVVELVHVLNRLEKCREMVVAVVAEKERLSWDLVRELKEKGEKMVFIREEGKTMSAHRATNSDRFAFPTFMINSLDLVRFPSTTRFVL</sequence>
<proteinExistence type="predicted"/>
<dbReference type="EMBL" id="OY731398">
    <property type="protein sequence ID" value="CAJ1854444.1"/>
    <property type="molecule type" value="Genomic_DNA"/>
</dbReference>
<evidence type="ECO:0000313" key="1">
    <source>
        <dbReference type="EMBL" id="CAJ1854444.1"/>
    </source>
</evidence>
<gene>
    <name evidence="1" type="ORF">AYBTSS11_LOCUS2003</name>
</gene>
<dbReference type="Proteomes" id="UP001189624">
    <property type="component" value="Chromosome 1"/>
</dbReference>
<evidence type="ECO:0000313" key="2">
    <source>
        <dbReference type="Proteomes" id="UP001189624"/>
    </source>
</evidence>
<accession>A0AA86RXQ5</accession>